<evidence type="ECO:0000256" key="1">
    <source>
        <dbReference type="ARBA" id="ARBA00004236"/>
    </source>
</evidence>
<evidence type="ECO:0000256" key="5">
    <source>
        <dbReference type="ARBA" id="ARBA00022840"/>
    </source>
</evidence>
<dbReference type="InterPro" id="IPR003439">
    <property type="entry name" value="ABC_transporter-like_ATP-bd"/>
</dbReference>
<dbReference type="Pfam" id="PF00005">
    <property type="entry name" value="ABC_tran"/>
    <property type="match status" value="1"/>
</dbReference>
<sequence>MPSRKLFDRIDSIQLENITKKYNNSFAVQDLNLEIHGGELLILIGPSGSGKTTTLRMINQLIEPDEGRIFINNQDIMQFDSVKLRRNIGYVIQDIGLFPHMTIRNNIGLIPKLEGWSNNEIIDKVKTLLDFVSLPPEQFLYRYPNQLSGGQQQRVGLARALAMDPPLLLMDEPFGALDPILRRQLQDEFCRIKQELGRTIVFVTHDIEEAFKLGDRIAIMDGANLIQIGKPEDLIFNPVNELVSDIVDSNHKFKHMDTLNVKDLMSPMDNKYIFDGNIKINDAVTRMTDNNIELGLVYNGSDFMGTVEMVNLLKYEGDEKLQDVAQSSTTFSPMHSVSSALSELKNKNESFAVVFNGDTPKGLLLSNEVFLKLI</sequence>
<dbReference type="NCBIfam" id="TIGR01186">
    <property type="entry name" value="proV"/>
    <property type="match status" value="1"/>
</dbReference>
<name>D7EAQ4_METEZ</name>
<accession>D7EAQ4</accession>
<evidence type="ECO:0000313" key="14">
    <source>
        <dbReference type="Proteomes" id="UP000000391"/>
    </source>
</evidence>
<evidence type="ECO:0000256" key="7">
    <source>
        <dbReference type="ARBA" id="ARBA00038781"/>
    </source>
</evidence>
<dbReference type="KEGG" id="mev:Metev_2228"/>
<dbReference type="EC" id="7.3.2.6" evidence="8"/>
<evidence type="ECO:0000256" key="6">
    <source>
        <dbReference type="ARBA" id="ARBA00038307"/>
    </source>
</evidence>
<keyword evidence="14" id="KW-1185">Reference proteome</keyword>
<dbReference type="SUPFAM" id="SSF52540">
    <property type="entry name" value="P-loop containing nucleoside triphosphate hydrolases"/>
    <property type="match status" value="1"/>
</dbReference>
<evidence type="ECO:0000259" key="12">
    <source>
        <dbReference type="PROSITE" id="PS50893"/>
    </source>
</evidence>
<evidence type="ECO:0000256" key="4">
    <source>
        <dbReference type="ARBA" id="ARBA00022741"/>
    </source>
</evidence>
<dbReference type="InterPro" id="IPR003593">
    <property type="entry name" value="AAA+_ATPase"/>
</dbReference>
<organism evidence="13 14">
    <name type="scientific">Methanohalobium evestigatum (strain ATCC BAA-1072 / DSM 3721 / NBRC 107634 / OCM 161 / Z-7303)</name>
    <dbReference type="NCBI Taxonomy" id="644295"/>
    <lineage>
        <taxon>Archaea</taxon>
        <taxon>Methanobacteriati</taxon>
        <taxon>Methanobacteriota</taxon>
        <taxon>Stenosarchaea group</taxon>
        <taxon>Methanomicrobia</taxon>
        <taxon>Methanosarcinales</taxon>
        <taxon>Methanosarcinaceae</taxon>
        <taxon>Methanohalobium</taxon>
    </lineage>
</organism>
<dbReference type="FunFam" id="3.40.50.300:FF:000425">
    <property type="entry name" value="Probable ABC transporter, ATP-binding subunit"/>
    <property type="match status" value="1"/>
</dbReference>
<comment type="function">
    <text evidence="11">Part of the ABC transporter complex WtpABC involved in molybdate/tungstate import. Responsible for energy coupling to the transport system.</text>
</comment>
<proteinExistence type="inferred from homology"/>
<dbReference type="PANTHER" id="PTHR43869">
    <property type="entry name" value="GLYCINE BETAINE/PROLINE BETAINE TRANSPORT SYSTEM ATP-BINDING PROTEIN PROV"/>
    <property type="match status" value="1"/>
</dbReference>
<comment type="catalytic activity">
    <reaction evidence="10">
        <text>tungstate(in) + ATP + H2O = tungstate(out) + ADP + phosphate + H(+)</text>
        <dbReference type="Rhea" id="RHEA:35027"/>
        <dbReference type="ChEBI" id="CHEBI:15377"/>
        <dbReference type="ChEBI" id="CHEBI:15378"/>
        <dbReference type="ChEBI" id="CHEBI:30616"/>
        <dbReference type="ChEBI" id="CHEBI:43474"/>
        <dbReference type="ChEBI" id="CHEBI:46502"/>
        <dbReference type="ChEBI" id="CHEBI:456216"/>
        <dbReference type="EC" id="7.3.2.6"/>
    </reaction>
</comment>
<evidence type="ECO:0000256" key="3">
    <source>
        <dbReference type="ARBA" id="ARBA00022505"/>
    </source>
</evidence>
<dbReference type="Gene3D" id="3.10.580.10">
    <property type="entry name" value="CBS-domain"/>
    <property type="match status" value="1"/>
</dbReference>
<comment type="similarity">
    <text evidence="6">Belongs to the ABC transporter superfamily. Sulfate/tungstate importer (TC 3.A.1.6) family.</text>
</comment>
<comment type="subunit">
    <text evidence="7">The complex is composed of two ATP-binding proteins (WtpC), two transmembrane proteins (WtpB) and a solute-binding protein (WtpA).</text>
</comment>
<dbReference type="PANTHER" id="PTHR43869:SF1">
    <property type="entry name" value="GLYCINE BETAINE_PROLINE BETAINE TRANSPORT SYSTEM ATP-BINDING PROTEIN PROV"/>
    <property type="match status" value="1"/>
</dbReference>
<dbReference type="InterPro" id="IPR051921">
    <property type="entry name" value="ABC_osmolyte_uptake_ATP-bind"/>
</dbReference>
<dbReference type="PROSITE" id="PS00211">
    <property type="entry name" value="ABC_TRANSPORTER_1"/>
    <property type="match status" value="1"/>
</dbReference>
<keyword evidence="4" id="KW-0547">Nucleotide-binding</keyword>
<dbReference type="AlphaFoldDB" id="D7EAQ4"/>
<dbReference type="PROSITE" id="PS50893">
    <property type="entry name" value="ABC_TRANSPORTER_2"/>
    <property type="match status" value="1"/>
</dbReference>
<dbReference type="GO" id="GO:0031460">
    <property type="term" value="P:glycine betaine transport"/>
    <property type="evidence" value="ECO:0007669"/>
    <property type="project" value="InterPro"/>
</dbReference>
<dbReference type="GO" id="GO:0016887">
    <property type="term" value="F:ATP hydrolysis activity"/>
    <property type="evidence" value="ECO:0007669"/>
    <property type="project" value="InterPro"/>
</dbReference>
<dbReference type="InterPro" id="IPR005892">
    <property type="entry name" value="Gly-betaine_transp_ATP-bd"/>
</dbReference>
<keyword evidence="5" id="KW-0067">ATP-binding</keyword>
<dbReference type="SUPFAM" id="SSF54631">
    <property type="entry name" value="CBS-domain pair"/>
    <property type="match status" value="1"/>
</dbReference>
<keyword evidence="2" id="KW-0813">Transport</keyword>
<dbReference type="GO" id="GO:1901238">
    <property type="term" value="F:ABC-type tungstate transporter activity"/>
    <property type="evidence" value="ECO:0007669"/>
    <property type="project" value="UniProtKB-EC"/>
</dbReference>
<dbReference type="SMART" id="SM00382">
    <property type="entry name" value="AAA"/>
    <property type="match status" value="1"/>
</dbReference>
<dbReference type="InterPro" id="IPR027417">
    <property type="entry name" value="P-loop_NTPase"/>
</dbReference>
<dbReference type="GeneID" id="9347892"/>
<keyword evidence="3" id="KW-0500">Molybdenum</keyword>
<gene>
    <name evidence="13" type="ordered locus">Metev_2228</name>
</gene>
<dbReference type="STRING" id="644295.Metev_2228"/>
<dbReference type="EMBL" id="CP002069">
    <property type="protein sequence ID" value="ADI75053.1"/>
    <property type="molecule type" value="Genomic_DNA"/>
</dbReference>
<dbReference type="GO" id="GO:0005886">
    <property type="term" value="C:plasma membrane"/>
    <property type="evidence" value="ECO:0007669"/>
    <property type="project" value="UniProtKB-SubCell"/>
</dbReference>
<evidence type="ECO:0000256" key="10">
    <source>
        <dbReference type="ARBA" id="ARBA00047936"/>
    </source>
</evidence>
<protein>
    <recommendedName>
        <fullName evidence="9">Molybdate/tungstate import ATP-binding protein WtpC</fullName>
        <ecNumber evidence="8">7.3.2.6</ecNumber>
    </recommendedName>
</protein>
<evidence type="ECO:0000256" key="11">
    <source>
        <dbReference type="ARBA" id="ARBA00057369"/>
    </source>
</evidence>
<dbReference type="Gene3D" id="3.40.50.300">
    <property type="entry name" value="P-loop containing nucleotide triphosphate hydrolases"/>
    <property type="match status" value="1"/>
</dbReference>
<dbReference type="InterPro" id="IPR046342">
    <property type="entry name" value="CBS_dom_sf"/>
</dbReference>
<dbReference type="Proteomes" id="UP000000391">
    <property type="component" value="Chromosome"/>
</dbReference>
<dbReference type="CDD" id="cd03295">
    <property type="entry name" value="ABC_OpuCA_Osmoprotection"/>
    <property type="match status" value="1"/>
</dbReference>
<comment type="subcellular location">
    <subcellularLocation>
        <location evidence="1">Cell membrane</location>
    </subcellularLocation>
</comment>
<evidence type="ECO:0000256" key="9">
    <source>
        <dbReference type="ARBA" id="ARBA00041133"/>
    </source>
</evidence>
<evidence type="ECO:0000256" key="2">
    <source>
        <dbReference type="ARBA" id="ARBA00022448"/>
    </source>
</evidence>
<dbReference type="RefSeq" id="WP_013195618.1">
    <property type="nucleotide sequence ID" value="NC_014253.1"/>
</dbReference>
<evidence type="ECO:0000313" key="13">
    <source>
        <dbReference type="EMBL" id="ADI75053.1"/>
    </source>
</evidence>
<dbReference type="OrthoDB" id="10909at2157"/>
<evidence type="ECO:0000256" key="8">
    <source>
        <dbReference type="ARBA" id="ARBA00039025"/>
    </source>
</evidence>
<reference evidence="13 14" key="1">
    <citation type="submission" date="2010-06" db="EMBL/GenBank/DDBJ databases">
        <title>Complete sequence chromosome of Methanohalobium evestigatum Z-7303.</title>
        <authorList>
            <consortium name="US DOE Joint Genome Institute"/>
            <person name="Lucas S."/>
            <person name="Copeland A."/>
            <person name="Lapidus A."/>
            <person name="Cheng J.-F."/>
            <person name="Bruce D."/>
            <person name="Goodwin L."/>
            <person name="Pitluck S."/>
            <person name="Saunders E."/>
            <person name="Detter J.C."/>
            <person name="Han C."/>
            <person name="Tapia R."/>
            <person name="Land M."/>
            <person name="Hauser L."/>
            <person name="Kyrpides N."/>
            <person name="Mikhailova N."/>
            <person name="Sieprawska-Lupa M."/>
            <person name="Whitman W.B."/>
            <person name="Anderson I."/>
            <person name="Woyke T."/>
        </authorList>
    </citation>
    <scope>NUCLEOTIDE SEQUENCE [LARGE SCALE GENOMIC DNA]</scope>
    <source>
        <strain evidence="14">ATCC BAA-1072 / DSM 3721 / NBRC 107634 / OCM 161 / Z-7303</strain>
    </source>
</reference>
<dbReference type="HOGENOM" id="CLU_000604_1_5_2"/>
<dbReference type="GO" id="GO:0005524">
    <property type="term" value="F:ATP binding"/>
    <property type="evidence" value="ECO:0007669"/>
    <property type="project" value="UniProtKB-KW"/>
</dbReference>
<feature type="domain" description="ABC transporter" evidence="12">
    <location>
        <begin position="13"/>
        <end position="247"/>
    </location>
</feature>
<dbReference type="InterPro" id="IPR017871">
    <property type="entry name" value="ABC_transporter-like_CS"/>
</dbReference>